<gene>
    <name evidence="2" type="ORF">C4F50_12185</name>
</gene>
<feature type="transmembrane region" description="Helical" evidence="1">
    <location>
        <begin position="12"/>
        <end position="34"/>
    </location>
</feature>
<dbReference type="EMBL" id="PRDM01000002">
    <property type="protein sequence ID" value="MBE8725705.1"/>
    <property type="molecule type" value="Genomic_DNA"/>
</dbReference>
<keyword evidence="1" id="KW-0812">Transmembrane</keyword>
<comment type="caution">
    <text evidence="2">The sequence shown here is derived from an EMBL/GenBank/DDBJ whole genome shotgun (WGS) entry which is preliminary data.</text>
</comment>
<evidence type="ECO:0000313" key="2">
    <source>
        <dbReference type="EMBL" id="MBE8725705.1"/>
    </source>
</evidence>
<name>A0ABR9TK33_9FLAO</name>
<feature type="transmembrane region" description="Helical" evidence="1">
    <location>
        <begin position="307"/>
        <end position="328"/>
    </location>
</feature>
<dbReference type="RefSeq" id="WP_194138905.1">
    <property type="nucleotide sequence ID" value="NZ_PRDM01000002.1"/>
</dbReference>
<sequence length="335" mass="39592">MKENLVKAEKKTLYIVICCIGILFFLFLAILTGSNYPDEKIEGMRVLLGPALLFIWILIFAYALIQMPNLFYNSVKIEFRTIFGTVKKSIFLNDIESWVSQQKKSKHDSWEDLILITKDQKKHRLHSYHYSDFEKIKQLLTNGKKKNEAVEKELEHKQILKYAKVTFILGILFFLSAFLISQNKTLKTNEIVGINGVLSKDIMVKKQKKTRILHIFLENYPKQYFKIRSTEKNWRYKAITENYKKGSAISFKIEKEDFEKKILSNPDLNLIEKYWNPYEVTIVELKDQNNTYQTLEDYNEDIIESRYSLIGFFVFFGIILFVISGVFYKNRNNLT</sequence>
<evidence type="ECO:0000313" key="3">
    <source>
        <dbReference type="Proteomes" id="UP000640614"/>
    </source>
</evidence>
<feature type="transmembrane region" description="Helical" evidence="1">
    <location>
        <begin position="46"/>
        <end position="65"/>
    </location>
</feature>
<feature type="transmembrane region" description="Helical" evidence="1">
    <location>
        <begin position="162"/>
        <end position="180"/>
    </location>
</feature>
<dbReference type="Proteomes" id="UP000640614">
    <property type="component" value="Unassembled WGS sequence"/>
</dbReference>
<evidence type="ECO:0000256" key="1">
    <source>
        <dbReference type="SAM" id="Phobius"/>
    </source>
</evidence>
<keyword evidence="1" id="KW-0472">Membrane</keyword>
<evidence type="ECO:0008006" key="4">
    <source>
        <dbReference type="Google" id="ProtNLM"/>
    </source>
</evidence>
<reference evidence="2 3" key="1">
    <citation type="submission" date="2018-07" db="EMBL/GenBank/DDBJ databases">
        <title>Genome assembly of strain KB82.</title>
        <authorList>
            <person name="Kukolya J."/>
            <person name="Horvath B."/>
            <person name="Nagy I."/>
            <person name="Toth A."/>
        </authorList>
    </citation>
    <scope>NUCLEOTIDE SEQUENCE [LARGE SCALE GENOMIC DNA]</scope>
    <source>
        <strain evidence="2 3">Kb82</strain>
    </source>
</reference>
<accession>A0ABR9TK33</accession>
<keyword evidence="3" id="KW-1185">Reference proteome</keyword>
<organism evidence="2 3">
    <name type="scientific">Flavobacterium hungaricum</name>
    <dbReference type="NCBI Taxonomy" id="2082725"/>
    <lineage>
        <taxon>Bacteria</taxon>
        <taxon>Pseudomonadati</taxon>
        <taxon>Bacteroidota</taxon>
        <taxon>Flavobacteriia</taxon>
        <taxon>Flavobacteriales</taxon>
        <taxon>Flavobacteriaceae</taxon>
        <taxon>Flavobacterium</taxon>
    </lineage>
</organism>
<keyword evidence="1" id="KW-1133">Transmembrane helix</keyword>
<protein>
    <recommendedName>
        <fullName evidence="4">PH domain-containing protein</fullName>
    </recommendedName>
</protein>
<proteinExistence type="predicted"/>